<dbReference type="EMBL" id="LPXN01000001">
    <property type="protein sequence ID" value="KZD12934.1"/>
    <property type="molecule type" value="Genomic_DNA"/>
</dbReference>
<protein>
    <recommendedName>
        <fullName evidence="4">Aminotransferase</fullName>
        <ecNumber evidence="4">2.6.1.-</ecNumber>
    </recommendedName>
</protein>
<comment type="similarity">
    <text evidence="4">Belongs to the class-I pyridoxal-phosphate-dependent aminotransferase family.</text>
</comment>
<dbReference type="Proteomes" id="UP000076400">
    <property type="component" value="Unassembled WGS sequence"/>
</dbReference>
<evidence type="ECO:0000259" key="5">
    <source>
        <dbReference type="Pfam" id="PF00155"/>
    </source>
</evidence>
<keyword evidence="7" id="KW-1185">Reference proteome</keyword>
<dbReference type="Pfam" id="PF00155">
    <property type="entry name" value="Aminotran_1_2"/>
    <property type="match status" value="1"/>
</dbReference>
<dbReference type="InterPro" id="IPR050881">
    <property type="entry name" value="LL-DAP_aminotransferase"/>
</dbReference>
<keyword evidence="2 4" id="KW-0032">Aminotransferase</keyword>
<dbReference type="SUPFAM" id="SSF53383">
    <property type="entry name" value="PLP-dependent transferases"/>
    <property type="match status" value="1"/>
</dbReference>
<dbReference type="OrthoDB" id="9813612at2"/>
<dbReference type="PANTHER" id="PTHR42832">
    <property type="entry name" value="AMINO ACID AMINOTRANSFERASE"/>
    <property type="match status" value="1"/>
</dbReference>
<dbReference type="PANTHER" id="PTHR42832:SF3">
    <property type="entry name" value="L-GLUTAMINE--4-(METHYLSULFANYL)-2-OXOBUTANOATE AMINOTRANSFERASE"/>
    <property type="match status" value="1"/>
</dbReference>
<dbReference type="InterPro" id="IPR015421">
    <property type="entry name" value="PyrdxlP-dep_Trfase_major"/>
</dbReference>
<dbReference type="CDD" id="cd00609">
    <property type="entry name" value="AAT_like"/>
    <property type="match status" value="1"/>
</dbReference>
<evidence type="ECO:0000256" key="4">
    <source>
        <dbReference type="RuleBase" id="RU000481"/>
    </source>
</evidence>
<dbReference type="EC" id="2.6.1.-" evidence="4"/>
<proteinExistence type="inferred from homology"/>
<dbReference type="Gene3D" id="3.40.640.10">
    <property type="entry name" value="Type I PLP-dependent aspartate aminotransferase-like (Major domain)"/>
    <property type="match status" value="1"/>
</dbReference>
<evidence type="ECO:0000256" key="2">
    <source>
        <dbReference type="ARBA" id="ARBA00022576"/>
    </source>
</evidence>
<organism evidence="6 7">
    <name type="scientific">Oceanibaculum pacificum</name>
    <dbReference type="NCBI Taxonomy" id="580166"/>
    <lineage>
        <taxon>Bacteria</taxon>
        <taxon>Pseudomonadati</taxon>
        <taxon>Pseudomonadota</taxon>
        <taxon>Alphaproteobacteria</taxon>
        <taxon>Rhodospirillales</taxon>
        <taxon>Oceanibaculaceae</taxon>
        <taxon>Oceanibaculum</taxon>
    </lineage>
</organism>
<comment type="caution">
    <text evidence="6">The sequence shown here is derived from an EMBL/GenBank/DDBJ whole genome shotgun (WGS) entry which is preliminary data.</text>
</comment>
<sequence length="401" mass="43436">MFNDRLDPLADYPFRKLAALLDPIQPVCNDAPVMLSVGEPQNQPPAFIKDVLSENAHLWNKYPPALATPAYRQAVADWLTMRYKLPAGFVDPDRNIVPVPGTREPLFMLALVAIPQSKGGGRPVVLMPSPSYHVYRGAAMAANAESVYLPATAESNFLPDPATVSKAVLDRTAICYLCTPSNPQGTMGDLAYLKSWIKLAREHDFVLAVDECYAEIYDVQPPSGALEACAALGDGPYGTAMDNVVVFHSLSKRSSAPGLRAGFMAGDARVMARYAELIGYACTPMPLPIVAAATAVWRDEAHVAVNQKMYRGNFDIATRLLDGKAGYFRPQAGFFLWLDVGDGEATCARLWKEAAIRTIPGAYMAVPDAKGVNPGAPYIRVALVYDNDVTEEALGRLARAL</sequence>
<comment type="cofactor">
    <cofactor evidence="1 4">
        <name>pyridoxal 5'-phosphate</name>
        <dbReference type="ChEBI" id="CHEBI:597326"/>
    </cofactor>
</comment>
<keyword evidence="3 4" id="KW-0808">Transferase</keyword>
<dbReference type="PROSITE" id="PS00105">
    <property type="entry name" value="AA_TRANSFER_CLASS_1"/>
    <property type="match status" value="1"/>
</dbReference>
<dbReference type="InterPro" id="IPR015422">
    <property type="entry name" value="PyrdxlP-dep_Trfase_small"/>
</dbReference>
<gene>
    <name evidence="6" type="ORF">AUP43_00625</name>
</gene>
<reference evidence="6 7" key="1">
    <citation type="submission" date="2015-12" db="EMBL/GenBank/DDBJ databases">
        <title>Genome sequence of Oceanibaculum pacificum MCCC 1A02656.</title>
        <authorList>
            <person name="Lu L."/>
            <person name="Lai Q."/>
            <person name="Shao Z."/>
            <person name="Qian P."/>
        </authorList>
    </citation>
    <scope>NUCLEOTIDE SEQUENCE [LARGE SCALE GENOMIC DNA]</scope>
    <source>
        <strain evidence="6 7">MCCC 1A02656</strain>
    </source>
</reference>
<name>A0A154WHB4_9PROT</name>
<dbReference type="InterPro" id="IPR004839">
    <property type="entry name" value="Aminotransferase_I/II_large"/>
</dbReference>
<dbReference type="GO" id="GO:0030170">
    <property type="term" value="F:pyridoxal phosphate binding"/>
    <property type="evidence" value="ECO:0007669"/>
    <property type="project" value="InterPro"/>
</dbReference>
<accession>A0A154WHB4</accession>
<feature type="domain" description="Aminotransferase class I/classII large" evidence="5">
    <location>
        <begin position="34"/>
        <end position="396"/>
    </location>
</feature>
<evidence type="ECO:0000313" key="6">
    <source>
        <dbReference type="EMBL" id="KZD12934.1"/>
    </source>
</evidence>
<dbReference type="AlphaFoldDB" id="A0A154WHB4"/>
<evidence type="ECO:0000313" key="7">
    <source>
        <dbReference type="Proteomes" id="UP000076400"/>
    </source>
</evidence>
<evidence type="ECO:0000256" key="1">
    <source>
        <dbReference type="ARBA" id="ARBA00001933"/>
    </source>
</evidence>
<dbReference type="Gene3D" id="3.90.1150.10">
    <property type="entry name" value="Aspartate Aminotransferase, domain 1"/>
    <property type="match status" value="1"/>
</dbReference>
<dbReference type="InterPro" id="IPR004838">
    <property type="entry name" value="NHTrfase_class1_PyrdxlP-BS"/>
</dbReference>
<dbReference type="GO" id="GO:0008483">
    <property type="term" value="F:transaminase activity"/>
    <property type="evidence" value="ECO:0007669"/>
    <property type="project" value="UniProtKB-KW"/>
</dbReference>
<evidence type="ECO:0000256" key="3">
    <source>
        <dbReference type="ARBA" id="ARBA00022679"/>
    </source>
</evidence>
<dbReference type="STRING" id="580166.AUP43_00625"/>
<dbReference type="InterPro" id="IPR015424">
    <property type="entry name" value="PyrdxlP-dep_Trfase"/>
</dbReference>